<dbReference type="PRINTS" id="PR00071">
    <property type="entry name" value="HMGCOARDTASE"/>
</dbReference>
<dbReference type="PANTHER" id="PTHR10572">
    <property type="entry name" value="3-HYDROXY-3-METHYLGLUTARYL-COENZYME A REDUCTASE"/>
    <property type="match status" value="1"/>
</dbReference>
<keyword evidence="3" id="KW-0520">NAD</keyword>
<dbReference type="InterPro" id="IPR023074">
    <property type="entry name" value="HMG_CoA_Rdtase_cat_sf"/>
</dbReference>
<dbReference type="GO" id="GO:0004420">
    <property type="term" value="F:hydroxymethylglutaryl-CoA reductase (NADPH) activity"/>
    <property type="evidence" value="ECO:0007669"/>
    <property type="project" value="InterPro"/>
</dbReference>
<dbReference type="Gene3D" id="1.10.8.660">
    <property type="match status" value="1"/>
</dbReference>
<dbReference type="InterPro" id="IPR009029">
    <property type="entry name" value="HMG_CoA_Rdtase_sub-bd_dom_sf"/>
</dbReference>
<comment type="pathway">
    <text evidence="3">Metabolic intermediate metabolism; (R)-mevalonate degradation; (S)-3-hydroxy-3-methylglutaryl-CoA from (R)-mevalonate: step 1/1.</text>
</comment>
<comment type="similarity">
    <text evidence="1 3">Belongs to the HMG-CoA reductase family.</text>
</comment>
<comment type="catalytic activity">
    <reaction evidence="3">
        <text>(R)-mevalonate + 2 NAD(+) + CoA = (3S)-3-hydroxy-3-methylglutaryl-CoA + 2 NADH + 2 H(+)</text>
        <dbReference type="Rhea" id="RHEA:14833"/>
        <dbReference type="ChEBI" id="CHEBI:15378"/>
        <dbReference type="ChEBI" id="CHEBI:36464"/>
        <dbReference type="ChEBI" id="CHEBI:43074"/>
        <dbReference type="ChEBI" id="CHEBI:57287"/>
        <dbReference type="ChEBI" id="CHEBI:57540"/>
        <dbReference type="ChEBI" id="CHEBI:57945"/>
        <dbReference type="EC" id="1.1.1.88"/>
    </reaction>
</comment>
<sequence length="421" mass="45206">MANWHSFYKRPWSERLTILTNNQNLTTAEQQLMQNSYDHIGAQQVENYIYNFGVPTGLLLQLPVNGREMIVPMTTEEPSVIAAANNGARMMRYGSGVKTKRQERLMRGQIIIVNLSDIASLQRLVQNHMTELLQIANDAHPSMAARGGGAKRLTVDVLDETTVAVNVLVDTKEAMGANTVNTMAEAVATQLRQKGYQVLMAILSNYGTESLVEAEVAIPVTALATKQGLPGQVVAEKIAAASHMEELSPHRAVTANKGILNGIEAVVLASGNDTRAVNAALHAYAAHNGQYSGLISWQVVDDQLIGRTVMPMSVGVVGGSIGIVPAVKLNHHIMDNPNAQQLASIIIATGLAQNLAALRALVSTGIQAGHMALQAKSLAIQVGAKDNEVDLLVARLKQSSQINASMAQQLLQEMRHANAEQ</sequence>
<dbReference type="InterPro" id="IPR004553">
    <property type="entry name" value="HMG_CoA_Rdtase_bac-typ"/>
</dbReference>
<dbReference type="NCBIfam" id="TIGR00532">
    <property type="entry name" value="HMG_CoA_R_NAD"/>
    <property type="match status" value="1"/>
</dbReference>
<accession>A0A1L6R8K7</accession>
<dbReference type="OrthoDB" id="9764892at2"/>
<evidence type="ECO:0000313" key="4">
    <source>
        <dbReference type="EMBL" id="APS40879.1"/>
    </source>
</evidence>
<dbReference type="GO" id="GO:0140643">
    <property type="term" value="F:hydroxymethylglutaryl-CoA reductase (NADH) activity"/>
    <property type="evidence" value="ECO:0007669"/>
    <property type="project" value="UniProtKB-EC"/>
</dbReference>
<dbReference type="UniPathway" id="UPA00257">
    <property type="reaction ID" value="UER00367"/>
</dbReference>
<organism evidence="4 5">
    <name type="scientific">Weissella jogaejeotgali</name>
    <dbReference type="NCBI Taxonomy" id="1631871"/>
    <lineage>
        <taxon>Bacteria</taxon>
        <taxon>Bacillati</taxon>
        <taxon>Bacillota</taxon>
        <taxon>Bacilli</taxon>
        <taxon>Lactobacillales</taxon>
        <taxon>Lactobacillaceae</taxon>
        <taxon>Weissella</taxon>
    </lineage>
</organism>
<keyword evidence="2 3" id="KW-0560">Oxidoreductase</keyword>
<proteinExistence type="inferred from homology"/>
<evidence type="ECO:0000256" key="3">
    <source>
        <dbReference type="RuleBase" id="RU361219"/>
    </source>
</evidence>
<dbReference type="SUPFAM" id="SSF56542">
    <property type="entry name" value="Substrate-binding domain of HMG-CoA reductase"/>
    <property type="match status" value="1"/>
</dbReference>
<dbReference type="PROSITE" id="PS50065">
    <property type="entry name" value="HMG_COA_REDUCTASE_4"/>
    <property type="match status" value="1"/>
</dbReference>
<evidence type="ECO:0000313" key="5">
    <source>
        <dbReference type="Proteomes" id="UP000185473"/>
    </source>
</evidence>
<dbReference type="EC" id="1.1.1.88" evidence="3"/>
<dbReference type="KEGG" id="wjo:FOL01_0020"/>
<dbReference type="InterPro" id="IPR009023">
    <property type="entry name" value="HMG_CoA_Rdtase_NAD(P)-bd_sf"/>
</dbReference>
<dbReference type="Proteomes" id="UP000185473">
    <property type="component" value="Chromosome"/>
</dbReference>
<evidence type="ECO:0000256" key="1">
    <source>
        <dbReference type="ARBA" id="ARBA00007661"/>
    </source>
</evidence>
<evidence type="ECO:0000256" key="2">
    <source>
        <dbReference type="ARBA" id="ARBA00023002"/>
    </source>
</evidence>
<dbReference type="Gene3D" id="3.90.770.10">
    <property type="entry name" value="3-hydroxy-3-methylglutaryl-coenzyme A Reductase, Chain A, domain 2"/>
    <property type="match status" value="2"/>
</dbReference>
<dbReference type="RefSeq" id="WP_075268743.1">
    <property type="nucleotide sequence ID" value="NZ_CP014332.1"/>
</dbReference>
<dbReference type="STRING" id="1631871.FOL01_0020"/>
<dbReference type="SUPFAM" id="SSF55035">
    <property type="entry name" value="NAD-binding domain of HMG-CoA reductase"/>
    <property type="match status" value="1"/>
</dbReference>
<dbReference type="InterPro" id="IPR002202">
    <property type="entry name" value="HMG_CoA_Rdtase"/>
</dbReference>
<dbReference type="CDD" id="cd00644">
    <property type="entry name" value="HMG-CoA_reductase_classII"/>
    <property type="match status" value="1"/>
</dbReference>
<dbReference type="PANTHER" id="PTHR10572:SF24">
    <property type="entry name" value="3-HYDROXY-3-METHYLGLUTARYL-COENZYME A REDUCTASE"/>
    <property type="match status" value="1"/>
</dbReference>
<dbReference type="EMBL" id="CP014332">
    <property type="protein sequence ID" value="APS40879.1"/>
    <property type="molecule type" value="Genomic_DNA"/>
</dbReference>
<gene>
    <name evidence="4" type="ORF">FOL01_0020</name>
</gene>
<dbReference type="Pfam" id="PF00368">
    <property type="entry name" value="HMG-CoA_red"/>
    <property type="match status" value="1"/>
</dbReference>
<reference evidence="4 5" key="1">
    <citation type="submission" date="2016-02" db="EMBL/GenBank/DDBJ databases">
        <title>Complete Genome Sequence of Weissella jogaejeotgali FOL01.</title>
        <authorList>
            <person name="Lee J.-H."/>
            <person name="Ku H.-J."/>
        </authorList>
    </citation>
    <scope>NUCLEOTIDE SEQUENCE [LARGE SCALE GENOMIC DNA]</scope>
    <source>
        <strain evidence="4 5">FOL01</strain>
    </source>
</reference>
<protein>
    <recommendedName>
        <fullName evidence="3">3-hydroxy-3-methylglutaryl coenzyme A reductase</fullName>
        <shortName evidence="3">HMG-CoA reductase</shortName>
        <ecNumber evidence="3">1.1.1.88</ecNumber>
    </recommendedName>
</protein>
<dbReference type="GO" id="GO:0015936">
    <property type="term" value="P:coenzyme A metabolic process"/>
    <property type="evidence" value="ECO:0007669"/>
    <property type="project" value="InterPro"/>
</dbReference>
<dbReference type="AlphaFoldDB" id="A0A1L6R8K7"/>
<keyword evidence="5" id="KW-1185">Reference proteome</keyword>
<name>A0A1L6R8K7_9LACO</name>